<evidence type="ECO:0000313" key="2">
    <source>
        <dbReference type="EMBL" id="ACL59708.1"/>
    </source>
</evidence>
<keyword evidence="1" id="KW-0472">Membrane</keyword>
<keyword evidence="1" id="KW-1133">Transmembrane helix</keyword>
<feature type="transmembrane region" description="Helical" evidence="1">
    <location>
        <begin position="39"/>
        <end position="61"/>
    </location>
</feature>
<dbReference type="STRING" id="460265.Mnod_4846"/>
<dbReference type="Proteomes" id="UP000008207">
    <property type="component" value="Chromosome"/>
</dbReference>
<dbReference type="AlphaFoldDB" id="B8IFZ8"/>
<dbReference type="KEGG" id="mno:Mnod_4846"/>
<sequence length="351" mass="37775">MLDPVKPYQPASVTAAPTRLSRLEVATQLLTGLALLGTLWFHLLTSLLAGLLVYELVHLLAPRRSITLVHHHTAKVIVVTLLAAIVVTAVGAGTLSLIALLSGGSDNLSLLLRKMAEVIDTARSSLPSWALSFLPEESTELKTASVTWLREHAGQLRSIGQDVWHALFHIVFGLVIGGMVAVSRETGTGERGPLVHALTNRLRLLAAAFRNVVFAQVRISALNTALTALYLLVAVPWLGIPLPFTKTMVVVTFVTGLLPVIGNLISNTVIVLVSLSVSPALAVASLAFLVVIHKLEYFLNARVMGGQIHARAWEILVAMLIMEALFGIPGLVAAPIFYAYLKNELSLQRLI</sequence>
<feature type="transmembrane region" description="Helical" evidence="1">
    <location>
        <begin position="163"/>
        <end position="182"/>
    </location>
</feature>
<dbReference type="OrthoDB" id="8113193at2"/>
<dbReference type="HOGENOM" id="CLU_798794_0_0_5"/>
<dbReference type="eggNOG" id="COG0628">
    <property type="taxonomic scope" value="Bacteria"/>
</dbReference>
<protein>
    <submittedName>
        <fullName evidence="2">Putative permease</fullName>
    </submittedName>
</protein>
<feature type="transmembrane region" description="Helical" evidence="1">
    <location>
        <begin position="269"/>
        <end position="292"/>
    </location>
</feature>
<name>B8IFZ8_METNO</name>
<organism evidence="2 3">
    <name type="scientific">Methylobacterium nodulans (strain LMG 21967 / CNCM I-2342 / ORS 2060)</name>
    <dbReference type="NCBI Taxonomy" id="460265"/>
    <lineage>
        <taxon>Bacteria</taxon>
        <taxon>Pseudomonadati</taxon>
        <taxon>Pseudomonadota</taxon>
        <taxon>Alphaproteobacteria</taxon>
        <taxon>Hyphomicrobiales</taxon>
        <taxon>Methylobacteriaceae</taxon>
        <taxon>Methylobacterium</taxon>
    </lineage>
</organism>
<feature type="transmembrane region" description="Helical" evidence="1">
    <location>
        <begin position="219"/>
        <end position="238"/>
    </location>
</feature>
<proteinExistence type="predicted"/>
<accession>B8IFZ8</accession>
<evidence type="ECO:0000313" key="3">
    <source>
        <dbReference type="Proteomes" id="UP000008207"/>
    </source>
</evidence>
<dbReference type="RefSeq" id="WP_015931338.1">
    <property type="nucleotide sequence ID" value="NC_011894.1"/>
</dbReference>
<evidence type="ECO:0000256" key="1">
    <source>
        <dbReference type="SAM" id="Phobius"/>
    </source>
</evidence>
<gene>
    <name evidence="2" type="ordered locus">Mnod_4846</name>
</gene>
<reference evidence="2 3" key="1">
    <citation type="submission" date="2009-01" db="EMBL/GenBank/DDBJ databases">
        <title>Complete sequence of chromosome of Methylobacterium nodulans ORS 2060.</title>
        <authorList>
            <consortium name="US DOE Joint Genome Institute"/>
            <person name="Lucas S."/>
            <person name="Copeland A."/>
            <person name="Lapidus A."/>
            <person name="Glavina del Rio T."/>
            <person name="Dalin E."/>
            <person name="Tice H."/>
            <person name="Bruce D."/>
            <person name="Goodwin L."/>
            <person name="Pitluck S."/>
            <person name="Sims D."/>
            <person name="Brettin T."/>
            <person name="Detter J.C."/>
            <person name="Han C."/>
            <person name="Larimer F."/>
            <person name="Land M."/>
            <person name="Hauser L."/>
            <person name="Kyrpides N."/>
            <person name="Ivanova N."/>
            <person name="Marx C.J."/>
            <person name="Richardson P."/>
        </authorList>
    </citation>
    <scope>NUCLEOTIDE SEQUENCE [LARGE SCALE GENOMIC DNA]</scope>
    <source>
        <strain evidence="3">LMG 21967 / CNCM I-2342 / ORS 2060</strain>
    </source>
</reference>
<feature type="transmembrane region" description="Helical" evidence="1">
    <location>
        <begin position="73"/>
        <end position="101"/>
    </location>
</feature>
<keyword evidence="1" id="KW-0812">Transmembrane</keyword>
<dbReference type="EMBL" id="CP001349">
    <property type="protein sequence ID" value="ACL59708.1"/>
    <property type="molecule type" value="Genomic_DNA"/>
</dbReference>
<feature type="transmembrane region" description="Helical" evidence="1">
    <location>
        <begin position="312"/>
        <end position="341"/>
    </location>
</feature>
<keyword evidence="3" id="KW-1185">Reference proteome</keyword>
<feature type="transmembrane region" description="Helical" evidence="1">
    <location>
        <begin position="244"/>
        <end position="262"/>
    </location>
</feature>